<dbReference type="InterPro" id="IPR039904">
    <property type="entry name" value="TRANK1"/>
</dbReference>
<dbReference type="Pfam" id="PF12014">
    <property type="entry name" value="Cyclin_D1_bind"/>
    <property type="match status" value="1"/>
</dbReference>
<evidence type="ECO:0000256" key="6">
    <source>
        <dbReference type="SAM" id="MobiDB-lite"/>
    </source>
</evidence>
<dbReference type="Pfam" id="PF13086">
    <property type="entry name" value="AAA_11"/>
    <property type="match status" value="1"/>
</dbReference>
<name>A0A4S8JUB1_MUSBA</name>
<evidence type="ECO:0000313" key="8">
    <source>
        <dbReference type="EMBL" id="THU65747.1"/>
    </source>
</evidence>
<gene>
    <name evidence="8" type="ORF">C4D60_Mb05t06900</name>
</gene>
<dbReference type="InterPro" id="IPR041679">
    <property type="entry name" value="DNA2/NAM7-like_C"/>
</dbReference>
<dbReference type="InterPro" id="IPR041677">
    <property type="entry name" value="DNA2/NAM7_AAA_11"/>
</dbReference>
<reference evidence="8 9" key="1">
    <citation type="journal article" date="2019" name="Nat. Plants">
        <title>Genome sequencing of Musa balbisiana reveals subgenome evolution and function divergence in polyploid bananas.</title>
        <authorList>
            <person name="Yao X."/>
        </authorList>
    </citation>
    <scope>NUCLEOTIDE SEQUENCE [LARGE SCALE GENOMIC DNA]</scope>
    <source>
        <strain evidence="9">cv. DH-PKW</strain>
        <tissue evidence="8">Leaves</tissue>
    </source>
</reference>
<evidence type="ECO:0000256" key="2">
    <source>
        <dbReference type="ARBA" id="ARBA00022801"/>
    </source>
</evidence>
<dbReference type="FunFam" id="3.40.50.300:FF:000326">
    <property type="entry name" value="P-loop containing nucleoside triphosphate hydrolase"/>
    <property type="match status" value="1"/>
</dbReference>
<dbReference type="InterPro" id="IPR047187">
    <property type="entry name" value="SF1_C_Upf1"/>
</dbReference>
<feature type="binding site" evidence="5">
    <location>
        <begin position="1091"/>
        <end position="1098"/>
    </location>
    <ligand>
        <name>ATP</name>
        <dbReference type="ChEBI" id="CHEBI:30616"/>
    </ligand>
</feature>
<dbReference type="GO" id="GO:0005694">
    <property type="term" value="C:chromosome"/>
    <property type="evidence" value="ECO:0007669"/>
    <property type="project" value="UniProtKB-ARBA"/>
</dbReference>
<feature type="compositionally biased region" description="Basic and acidic residues" evidence="6">
    <location>
        <begin position="2878"/>
        <end position="2893"/>
    </location>
</feature>
<feature type="compositionally biased region" description="Low complexity" evidence="6">
    <location>
        <begin position="2867"/>
        <end position="2876"/>
    </location>
</feature>
<comment type="caution">
    <text evidence="8">The sequence shown here is derived from an EMBL/GenBank/DDBJ whole genome shotgun (WGS) entry which is preliminary data.</text>
</comment>
<organism evidence="8 9">
    <name type="scientific">Musa balbisiana</name>
    <name type="common">Banana</name>
    <dbReference type="NCBI Taxonomy" id="52838"/>
    <lineage>
        <taxon>Eukaryota</taxon>
        <taxon>Viridiplantae</taxon>
        <taxon>Streptophyta</taxon>
        <taxon>Embryophyta</taxon>
        <taxon>Tracheophyta</taxon>
        <taxon>Spermatophyta</taxon>
        <taxon>Magnoliopsida</taxon>
        <taxon>Liliopsida</taxon>
        <taxon>Zingiberales</taxon>
        <taxon>Musaceae</taxon>
        <taxon>Musa</taxon>
    </lineage>
</organism>
<feature type="region of interest" description="Disordered" evidence="6">
    <location>
        <begin position="2614"/>
        <end position="2633"/>
    </location>
</feature>
<dbReference type="InterPro" id="IPR014016">
    <property type="entry name" value="UvrD-like_ATP-bd"/>
</dbReference>
<accession>A0A4S8JUB1</accession>
<dbReference type="InterPro" id="IPR045529">
    <property type="entry name" value="DUF6469"/>
</dbReference>
<evidence type="ECO:0000256" key="4">
    <source>
        <dbReference type="ARBA" id="ARBA00022840"/>
    </source>
</evidence>
<dbReference type="GO" id="GO:0004386">
    <property type="term" value="F:helicase activity"/>
    <property type="evidence" value="ECO:0007669"/>
    <property type="project" value="UniProtKB-UniRule"/>
</dbReference>
<feature type="region of interest" description="Disordered" evidence="6">
    <location>
        <begin position="2736"/>
        <end position="2803"/>
    </location>
</feature>
<feature type="region of interest" description="Disordered" evidence="6">
    <location>
        <begin position="2864"/>
        <end position="2893"/>
    </location>
</feature>
<dbReference type="EMBL" id="PYDT01000003">
    <property type="protein sequence ID" value="THU65747.1"/>
    <property type="molecule type" value="Genomic_DNA"/>
</dbReference>
<dbReference type="Gene3D" id="3.40.50.300">
    <property type="entry name" value="P-loop containing nucleotide triphosphate hydrolases"/>
    <property type="match status" value="3"/>
</dbReference>
<sequence length="3349" mass="379346">MEERGEGGGEGRPRPPRGDLGDIVLSWSLGQILDENLFQNQVVKIPSMFLSIEHYFGSFAAPLMEETRTEIHSSLVDISKAPRAKILAIENGQRKSETTQEYYIDVEFLNNHIDCGSQNYKARNGDLFILSSMKPEDVGDFNRYNVACCLALVTEVSMDDDVQKGFVVKLPKFTDVEYDMGNFKFALFLTNLLTNIRIWKALCFTSGMNNNIRIINEVLSPRPTVTATCSTSLSGVNDYWFTKLLDKLCSFDLNLSQIEAVRAAIHATGCRDSHSVELVWGPPGTGKTKTVSAMLWAFLHMKCRTLTCAPTNVAVVGVCSRLLQLIKYTDEKDKLHGLPSSLGDVLLFGNSERMEIDDELQDVFLDFRVERLVDCFAPSTGWKYRISSVVSLLEDCSCMYHMFLENSHKEEALTFTNFFKKQFNAVVTPLENCIRNLWIHTNCISSGNVTEISSLLNLLETMHNLLCDKELSDDELKEVLLPDNSKCLLTKSIHDPASLEHGFSTSKLLSEARVESLRLLRVLQSSLSLPNTVDSSQIRTYCLQSASLLFCTASSSSMLHHVEMNPLHIVVIDEAAQLKECESMIPLRLNRLNNAILVGDECQLPSTVKSQVSKDAGFGVSLFERLSSVGQRKHLLNMQYRMHPSISLFPNFRFYKKQILDGPNVEGINYNKNYEDLKFGAYAFLNVADGIEEVDEHGNSKRNLVEVVVVLHLVQRLFIHWEASGQILSIGVISPYSSQVNAIKEKLGNKYGAYDGFRIRVKSIDGFQGEEDDVIILSTVRSSDKANVGFLQDHQRTNVALTRARHCLWIVGNAKTLERSGTIWKCLVLDAKARKCYFDANDDVRLAKSILHVKHELDQLDDLLRSDSVLLSGSRWKVLFSDDFKKSFLRLRQLHAKQEVIHLLLRLSNGLRSKSKIQGISDSFDLVRISRVKDLYLIWTVDIIKDERYVQVIKVWDLCPFEQIARLVSRLDHIFSTYTEVYLKHCKAACVEGNLEVPMSWNVVCDMIRYKTLKKARSTTEEDAVQLDSSSHMEDSKVNESLLLMKFYSLSSRVVRHLLIANDGTDVVIPFELNDQEKEIIRFPLSTFILGRSGTGKTTILTMKLIQKEQLYSIASEGASENFGLSDAADRSVVLKKHSSPNKGHFLKQVFLTVSSKLCSAIRSHICQLQSIASGCDFCGPAISLEMNDKSELSDLLDIPDSFTSLKQEHYPLVITFRKFLMMLDGTFNSFFDKYYNKWGVTPNQRGCAKSFALQSLIQSKEVNYEKFVGSYWPHFNKQLTKTVNPSTVFTQIISHIKGGLDSGTVHAGKLKREDYLLLSEKRVSTLSRETRETIYDIFIDYENKKLLYGEFDLSDFVNDLHQQLARNGFAGDMIDFVYIDEVQDLTLRQIGLLRYVCKNFEEGYTFAGDTAQTIARGIDFRFEDIRSLFYTEFLSEVNSGYQQKKKEREIHVTDLFQLNQNFRTHAGILGLAQSIMDLLYYFFPLSVDKLIPEFSLICGEAPVLLESSNDENAILTIFGNSGSGQRCLSGFGAEQVILVRDTVTKEQVFYQIGKQALVLTILECKGLEFELFNEGNFDLAAVCFEKAGDEYNEKWAKAAGLVAHADYVISTNTDMGEIALKRAAEIYESIDKLESAATCFIKLNDFKEAGMIYMEKCGISRLKDAGDCFAMAECWTDAAHAYAKGKFLSECLSVCSKGRIFETGLEIIEQWNEASCTDGRQKHELNEMISSYLENCAQHYLELGDIQRMMMFVKAFQSNDVRLRFLDVVHYFLKSNNRIDDLLTVELELGNYIEAASIARNKGNMLLEAEILEKASCFEEATMLLLLHVLMSSLWSSGSKGWPLKRYAEKENHLMKAKELAQWKSGSFQEYVFLEADILSDREKSLSDMSRHLVEAQKHRNLRQEVFSSRAILDVHIESKPFKFLHGQVSVFDSDKLVNDIISQNCLSVDTMMYAWNLWKAVILDLLSHLDDPKLTKDGSRYEEFYLEYFGVRTLDEKNMYFIQNPEAYWVKNTVKFSLVKKKNLVWLSASECISCAKSYWSTELFSVGMKLLECLQSLHNLYVQKNLYSFCRGRMAIWIYEVAKFLIESELTSASSMNKSSMTKVRGYYNLSQTWYFDIIFPLDWRNDTMENVIFLHENKTAMEIIDVSLTGILECRNGKLTHGQIGRLVMLLFLTGQLSDELFKMIMNCLTDMQPWRDFIEQYRTFLDFGFARFPVISTFESALQSSFNVYWKNEIDYLSPHCFIYLIECLTFFASSCRGLGGHFFTTKSSLLEMIKCHGCKGYMTACLSSVPDLSQNTVQLSLGYIIETIKILLRDKHQLFAWMNKSSMRRESYPLLALKLVIILYLTHLNAGRSTYAIGRFLSENKIYEDLPKAFSMQLLHQAKIYGAGGSFQFMGVFAEALRMVGNSLVIVCSAESPVMFSSLNALTINSEHLRCTEKVFALLFPEKKMIFQSKQSGRKPIEKGSIVIDPSNNRNQEVDSIPSDISHEKDQGPGLGDQEFGKELAEQCEHFWQKLEEFLSGKYDDVEDTINIFATTMNWIKQKDQLKDSEGHLMAEMRNLHVELQLLATMRSEGTQEGCPTKADLYSKWKGLRASLEPLMDKLIPQKEAVTKEASPSDDDNDIDNTQAKSSNDYCFLDVEEESVTCNSSAHLNSSLVIPEFKVIKAEYCNIVPDSGVGLTGRIFISGHRPRPSGFGPGYWANGSDFVPFVAAINSRRLVDSVKRAFPASRNTAQPNPFASPRRRMASIRSPCLQPSSTSARADPNATKFPTKTPGWLSSPPRRALPRLKKAPTGGSRALPDHFLCRCRKNQSSDEQEEGSSQNDCSAHQSWDSLVRDVVSGATKRWDDFLTACRNSWSRNGSSADASAAGKGEGKEEKKAMEEENRVDGGDWDWERWQRHFMEIEEQERLVSILKSQLDDAIAQEEYEDAVKLKLAIAGATENDIVGTAISTMNRAIEEENYNGAAHIRDHAGAGLVGWWSGFSEDGADPYGRIIHISAEYGRYVARSYSPRQLATGRPGFPLFEIFFTRTNGEYKQQKFEKKSGLSNLSSSDNSKGENTLHAEDVKTIEGKDDDTNVTDGINHYTKHLRDLIPGVKVRVLKLVSPGKVDRDLIAKVVEQIMEEEEESSEEEGYDEELESLESDDFGAEHDLSNPKLSADVLKDLQELLNYSVNNRQNYHSLLEATVFSHIEIPLTSDPLSGLYIGSHGMYSSNVLHLKRKYGQWQEDYTQGKMNLEFYEYVEAIKLTGDPSVPAGQVAFRAKVGKQNQLPHKGIIPEEFGVIARYKGQGRLADPGFRNPRWVDGELVIFDGKYIRGGPVIGFVYWAPESHFLLFFNRLKLPA</sequence>
<dbReference type="PANTHER" id="PTHR21529:SF4">
    <property type="entry name" value="TPR AND ANKYRIN REPEAT-CONTAINING PROTEIN 1"/>
    <property type="match status" value="1"/>
</dbReference>
<feature type="region of interest" description="Disordered" evidence="6">
    <location>
        <begin position="3045"/>
        <end position="3069"/>
    </location>
</feature>
<keyword evidence="2 5" id="KW-0378">Hydrolase</keyword>
<dbReference type="SUPFAM" id="SSF52540">
    <property type="entry name" value="P-loop containing nucleoside triphosphate hydrolases"/>
    <property type="match status" value="2"/>
</dbReference>
<dbReference type="PANTHER" id="PTHR21529">
    <property type="entry name" value="MAMMARY TURMOR VIRUS RECEPTOR HOMOLOG 1, 2 MTVR1, 2"/>
    <property type="match status" value="1"/>
</dbReference>
<dbReference type="CDD" id="cd18808">
    <property type="entry name" value="SF1_C_Upf1"/>
    <property type="match status" value="1"/>
</dbReference>
<dbReference type="GO" id="GO:0016787">
    <property type="term" value="F:hydrolase activity"/>
    <property type="evidence" value="ECO:0007669"/>
    <property type="project" value="UniProtKB-UniRule"/>
</dbReference>
<dbReference type="Proteomes" id="UP000317650">
    <property type="component" value="Chromosome 5"/>
</dbReference>
<feature type="region of interest" description="Disordered" evidence="6">
    <location>
        <begin position="2469"/>
        <end position="2498"/>
    </location>
</feature>
<evidence type="ECO:0000313" key="9">
    <source>
        <dbReference type="Proteomes" id="UP000317650"/>
    </source>
</evidence>
<protein>
    <recommendedName>
        <fullName evidence="7">UvrD-like helicase ATP-binding domain-containing protein</fullName>
    </recommendedName>
</protein>
<dbReference type="Pfam" id="PF00580">
    <property type="entry name" value="UvrD-helicase"/>
    <property type="match status" value="1"/>
</dbReference>
<keyword evidence="9" id="KW-1185">Reference proteome</keyword>
<keyword evidence="4 5" id="KW-0067">ATP-binding</keyword>
<evidence type="ECO:0000256" key="5">
    <source>
        <dbReference type="PROSITE-ProRule" id="PRU00560"/>
    </source>
</evidence>
<keyword evidence="3 5" id="KW-0347">Helicase</keyword>
<dbReference type="GO" id="GO:0005524">
    <property type="term" value="F:ATP binding"/>
    <property type="evidence" value="ECO:0007669"/>
    <property type="project" value="UniProtKB-UniRule"/>
</dbReference>
<evidence type="ECO:0000259" key="7">
    <source>
        <dbReference type="PROSITE" id="PS51198"/>
    </source>
</evidence>
<keyword evidence="1 5" id="KW-0547">Nucleotide-binding</keyword>
<dbReference type="InterPro" id="IPR027417">
    <property type="entry name" value="P-loop_NTPase"/>
</dbReference>
<feature type="domain" description="UvrD-like helicase ATP-binding" evidence="7">
    <location>
        <begin position="1070"/>
        <end position="1466"/>
    </location>
</feature>
<evidence type="ECO:0000256" key="3">
    <source>
        <dbReference type="ARBA" id="ARBA00022806"/>
    </source>
</evidence>
<feature type="compositionally biased region" description="Low complexity" evidence="6">
    <location>
        <begin position="3051"/>
        <end position="3060"/>
    </location>
</feature>
<evidence type="ECO:0000256" key="1">
    <source>
        <dbReference type="ARBA" id="ARBA00022741"/>
    </source>
</evidence>
<dbReference type="Pfam" id="PF20073">
    <property type="entry name" value="DUF6469"/>
    <property type="match status" value="1"/>
</dbReference>
<proteinExistence type="predicted"/>
<dbReference type="PROSITE" id="PS51198">
    <property type="entry name" value="UVRD_HELICASE_ATP_BIND"/>
    <property type="match status" value="1"/>
</dbReference>
<dbReference type="STRING" id="52838.A0A4S8JUB1"/>
<dbReference type="Pfam" id="PF13087">
    <property type="entry name" value="AAA_12"/>
    <property type="match status" value="1"/>
</dbReference>